<dbReference type="Pfam" id="PF02643">
    <property type="entry name" value="DUF192"/>
    <property type="match status" value="1"/>
</dbReference>
<dbReference type="Proteomes" id="UP000702425">
    <property type="component" value="Unassembled WGS sequence"/>
</dbReference>
<name>A0ABX2D1P7_9CYAN</name>
<dbReference type="Gene3D" id="2.60.120.1140">
    <property type="entry name" value="Protein of unknown function DUF192"/>
    <property type="match status" value="1"/>
</dbReference>
<keyword evidence="2" id="KW-1185">Reference proteome</keyword>
<organism evidence="1 2">
    <name type="scientific">Microcoleus asticus IPMA8</name>
    <dbReference type="NCBI Taxonomy" id="2563858"/>
    <lineage>
        <taxon>Bacteria</taxon>
        <taxon>Bacillati</taxon>
        <taxon>Cyanobacteriota</taxon>
        <taxon>Cyanophyceae</taxon>
        <taxon>Oscillatoriophycideae</taxon>
        <taxon>Oscillatoriales</taxon>
        <taxon>Microcoleaceae</taxon>
        <taxon>Microcoleus</taxon>
        <taxon>Microcoleus asticus</taxon>
    </lineage>
</organism>
<evidence type="ECO:0000313" key="2">
    <source>
        <dbReference type="Proteomes" id="UP000702425"/>
    </source>
</evidence>
<dbReference type="InterPro" id="IPR003795">
    <property type="entry name" value="DUF192"/>
</dbReference>
<dbReference type="EMBL" id="SRRZ01000063">
    <property type="protein sequence ID" value="NQE35773.1"/>
    <property type="molecule type" value="Genomic_DNA"/>
</dbReference>
<gene>
    <name evidence="1" type="ORF">E5S67_03509</name>
</gene>
<evidence type="ECO:0000313" key="1">
    <source>
        <dbReference type="EMBL" id="NQE35773.1"/>
    </source>
</evidence>
<sequence>MNYLGNLLSIAVILFLLGCSPTLPVANTGATGILASQSPTATTSGQVLPVSARARIADRPLAESSKRIELEVAKTVEQQAMGLMYRTSLPDDRGMLFEFKSARQVNFWMKNCKISLDMIFLRNGVVEAIEVSAPPCTADPCPTYGPNTVVDRVIELRGGRAAELGVKVGDRIEIEFFQ</sequence>
<protein>
    <recommendedName>
        <fullName evidence="3">DUF192 domain-containing protein</fullName>
    </recommendedName>
</protein>
<dbReference type="InterPro" id="IPR038695">
    <property type="entry name" value="Saro_0823-like_sf"/>
</dbReference>
<dbReference type="PANTHER" id="PTHR37953">
    <property type="entry name" value="UPF0127 PROTEIN MJ1496"/>
    <property type="match status" value="1"/>
</dbReference>
<comment type="caution">
    <text evidence="1">The sequence shown here is derived from an EMBL/GenBank/DDBJ whole genome shotgun (WGS) entry which is preliminary data.</text>
</comment>
<reference evidence="1 2" key="1">
    <citation type="journal article" date="2020" name="Sci. Rep.">
        <title>A novel cyanobacterial geosmin producer, revising GeoA distribution and dispersion patterns in Bacteria.</title>
        <authorList>
            <person name="Churro C."/>
            <person name="Semedo-Aguiar A.P."/>
            <person name="Silva A.D."/>
            <person name="Pereira-Leal J.B."/>
            <person name="Leite R.B."/>
        </authorList>
    </citation>
    <scope>NUCLEOTIDE SEQUENCE [LARGE SCALE GENOMIC DNA]</scope>
    <source>
        <strain evidence="1 2">IPMA8</strain>
    </source>
</reference>
<evidence type="ECO:0008006" key="3">
    <source>
        <dbReference type="Google" id="ProtNLM"/>
    </source>
</evidence>
<accession>A0ABX2D1P7</accession>
<proteinExistence type="predicted"/>
<dbReference type="PANTHER" id="PTHR37953:SF1">
    <property type="entry name" value="UPF0127 PROTEIN MJ1496"/>
    <property type="match status" value="1"/>
</dbReference>
<dbReference type="RefSeq" id="WP_172189434.1">
    <property type="nucleotide sequence ID" value="NZ_CAWPPK010000278.1"/>
</dbReference>